<dbReference type="InterPro" id="IPR038765">
    <property type="entry name" value="Papain-like_cys_pep_sf"/>
</dbReference>
<dbReference type="AlphaFoldDB" id="A0A5A7PWQ5"/>
<dbReference type="SUPFAM" id="SSF54001">
    <property type="entry name" value="Cysteine proteinases"/>
    <property type="match status" value="1"/>
</dbReference>
<accession>A0A5A7PWQ5</accession>
<dbReference type="Proteomes" id="UP000325081">
    <property type="component" value="Unassembled WGS sequence"/>
</dbReference>
<keyword evidence="3" id="KW-1185">Reference proteome</keyword>
<reference evidence="3" key="1">
    <citation type="journal article" date="2019" name="Curr. Biol.">
        <title>Genome Sequence of Striga asiatica Provides Insight into the Evolution of Plant Parasitism.</title>
        <authorList>
            <person name="Yoshida S."/>
            <person name="Kim S."/>
            <person name="Wafula E.K."/>
            <person name="Tanskanen J."/>
            <person name="Kim Y.M."/>
            <person name="Honaas L."/>
            <person name="Yang Z."/>
            <person name="Spallek T."/>
            <person name="Conn C.E."/>
            <person name="Ichihashi Y."/>
            <person name="Cheong K."/>
            <person name="Cui S."/>
            <person name="Der J.P."/>
            <person name="Gundlach H."/>
            <person name="Jiao Y."/>
            <person name="Hori C."/>
            <person name="Ishida J.K."/>
            <person name="Kasahara H."/>
            <person name="Kiba T."/>
            <person name="Kim M.S."/>
            <person name="Koo N."/>
            <person name="Laohavisit A."/>
            <person name="Lee Y.H."/>
            <person name="Lumba S."/>
            <person name="McCourt P."/>
            <person name="Mortimer J.C."/>
            <person name="Mutuku J.M."/>
            <person name="Nomura T."/>
            <person name="Sasaki-Sekimoto Y."/>
            <person name="Seto Y."/>
            <person name="Wang Y."/>
            <person name="Wakatake T."/>
            <person name="Sakakibara H."/>
            <person name="Demura T."/>
            <person name="Yamaguchi S."/>
            <person name="Yoneyama K."/>
            <person name="Manabe R.I."/>
            <person name="Nelson D.C."/>
            <person name="Schulman A.H."/>
            <person name="Timko M.P."/>
            <person name="dePamphilis C.W."/>
            <person name="Choi D."/>
            <person name="Shirasu K."/>
        </authorList>
    </citation>
    <scope>NUCLEOTIDE SEQUENCE [LARGE SCALE GENOMIC DNA]</scope>
    <source>
        <strain evidence="3">cv. UVA1</strain>
    </source>
</reference>
<dbReference type="GO" id="GO:0008234">
    <property type="term" value="F:cysteine-type peptidase activity"/>
    <property type="evidence" value="ECO:0007669"/>
    <property type="project" value="InterPro"/>
</dbReference>
<sequence length="194" mass="22324">MKVRKSRQVVNDRNLVGTLSASYVIDSFTPARFARLNENAEEWNNAVARFIKTNGVVYEEDYGVRNPEVHNRNRFLRFRKQNQQFSKVKMIPNTNEELEEISAESIRASIQVRVDLFDVINEIVGTESAFSLDIETGEQLYHTCILTGHGIENGVEYVELLSSWGKMMIWVTTDISILPQRISYQFGDTGLRRS</sequence>
<organism evidence="2 3">
    <name type="scientific">Striga asiatica</name>
    <name type="common">Asiatic witchweed</name>
    <name type="synonym">Buchnera asiatica</name>
    <dbReference type="NCBI Taxonomy" id="4170"/>
    <lineage>
        <taxon>Eukaryota</taxon>
        <taxon>Viridiplantae</taxon>
        <taxon>Streptophyta</taxon>
        <taxon>Embryophyta</taxon>
        <taxon>Tracheophyta</taxon>
        <taxon>Spermatophyta</taxon>
        <taxon>Magnoliopsida</taxon>
        <taxon>eudicotyledons</taxon>
        <taxon>Gunneridae</taxon>
        <taxon>Pentapetalae</taxon>
        <taxon>asterids</taxon>
        <taxon>lamiids</taxon>
        <taxon>Lamiales</taxon>
        <taxon>Orobanchaceae</taxon>
        <taxon>Buchnereae</taxon>
        <taxon>Striga</taxon>
    </lineage>
</organism>
<dbReference type="Pfam" id="PF00112">
    <property type="entry name" value="Peptidase_C1"/>
    <property type="match status" value="1"/>
</dbReference>
<name>A0A5A7PWQ5_STRAF</name>
<gene>
    <name evidence="2" type="ORF">STAS_13664</name>
</gene>
<evidence type="ECO:0000259" key="1">
    <source>
        <dbReference type="Pfam" id="PF00112"/>
    </source>
</evidence>
<dbReference type="EMBL" id="BKCP01005317">
    <property type="protein sequence ID" value="GER37260.1"/>
    <property type="molecule type" value="Genomic_DNA"/>
</dbReference>
<evidence type="ECO:0000313" key="3">
    <source>
        <dbReference type="Proteomes" id="UP000325081"/>
    </source>
</evidence>
<protein>
    <submittedName>
        <fullName evidence="2">Cysteine proteinase</fullName>
    </submittedName>
</protein>
<dbReference type="GO" id="GO:0006508">
    <property type="term" value="P:proteolysis"/>
    <property type="evidence" value="ECO:0007669"/>
    <property type="project" value="InterPro"/>
</dbReference>
<dbReference type="Gene3D" id="3.90.70.10">
    <property type="entry name" value="Cysteine proteinases"/>
    <property type="match status" value="1"/>
</dbReference>
<dbReference type="InterPro" id="IPR000668">
    <property type="entry name" value="Peptidase_C1A_C"/>
</dbReference>
<comment type="caution">
    <text evidence="2">The sequence shown here is derived from an EMBL/GenBank/DDBJ whole genome shotgun (WGS) entry which is preliminary data.</text>
</comment>
<proteinExistence type="predicted"/>
<feature type="domain" description="Peptidase C1A papain C-terminal" evidence="1">
    <location>
        <begin position="43"/>
        <end position="166"/>
    </location>
</feature>
<evidence type="ECO:0000313" key="2">
    <source>
        <dbReference type="EMBL" id="GER37260.1"/>
    </source>
</evidence>